<feature type="compositionally biased region" description="Basic and acidic residues" evidence="1">
    <location>
        <begin position="76"/>
        <end position="86"/>
    </location>
</feature>
<protein>
    <submittedName>
        <fullName evidence="2">Uncharacterized protein</fullName>
    </submittedName>
</protein>
<evidence type="ECO:0000256" key="1">
    <source>
        <dbReference type="SAM" id="MobiDB-lite"/>
    </source>
</evidence>
<sequence>MSRPGDFSDEYTQFMDDVLNPAVDVEILLTRPSLSTPQEQANDLREDDLYEHDAFVEAMCGDVPSEIPRVHAHTAVKKERDVEQSRRSHNVLSPLHNTNDTDDTADDPTIERAGYGDQLRGRPSVNVRLPQNVEISMVELATWFPSSFVVPTPILRAVRNGFTREDLAELQLRPVNRFDENEMVTAINRIQQQISKAGKLEDPSKSGRWNTAAYVRRAGRQHDMTTNGWKQKRQYDGKDAQWTDMKLVEIAHSVPRQNWPTGDDRLLVTACIEYAVANPGLDLSTLEWSEIIQSQFGNFVLPAAPTAANTNRDTAAHGRLFP</sequence>
<evidence type="ECO:0000313" key="2">
    <source>
        <dbReference type="EMBL" id="KAK0990963.1"/>
    </source>
</evidence>
<dbReference type="AlphaFoldDB" id="A0AAN6KMI9"/>
<dbReference type="EMBL" id="JAUJLE010000068">
    <property type="protein sequence ID" value="KAK0990963.1"/>
    <property type="molecule type" value="Genomic_DNA"/>
</dbReference>
<proteinExistence type="predicted"/>
<organism evidence="2 3">
    <name type="scientific">Friedmanniomyces endolithicus</name>
    <dbReference type="NCBI Taxonomy" id="329885"/>
    <lineage>
        <taxon>Eukaryota</taxon>
        <taxon>Fungi</taxon>
        <taxon>Dikarya</taxon>
        <taxon>Ascomycota</taxon>
        <taxon>Pezizomycotina</taxon>
        <taxon>Dothideomycetes</taxon>
        <taxon>Dothideomycetidae</taxon>
        <taxon>Mycosphaerellales</taxon>
        <taxon>Teratosphaeriaceae</taxon>
        <taxon>Friedmanniomyces</taxon>
    </lineage>
</organism>
<evidence type="ECO:0000313" key="3">
    <source>
        <dbReference type="Proteomes" id="UP001175353"/>
    </source>
</evidence>
<accession>A0AAN6KMI9</accession>
<gene>
    <name evidence="2" type="ORF">LTR91_008745</name>
</gene>
<keyword evidence="3" id="KW-1185">Reference proteome</keyword>
<name>A0AAN6KMI9_9PEZI</name>
<reference evidence="2" key="1">
    <citation type="submission" date="2023-06" db="EMBL/GenBank/DDBJ databases">
        <title>Black Yeasts Isolated from many extreme environments.</title>
        <authorList>
            <person name="Coleine C."/>
            <person name="Stajich J.E."/>
            <person name="Selbmann L."/>
        </authorList>
    </citation>
    <scope>NUCLEOTIDE SEQUENCE</scope>
    <source>
        <strain evidence="2">CCFEE 5200</strain>
    </source>
</reference>
<feature type="region of interest" description="Disordered" evidence="1">
    <location>
        <begin position="75"/>
        <end position="118"/>
    </location>
</feature>
<comment type="caution">
    <text evidence="2">The sequence shown here is derived from an EMBL/GenBank/DDBJ whole genome shotgun (WGS) entry which is preliminary data.</text>
</comment>
<dbReference type="Proteomes" id="UP001175353">
    <property type="component" value="Unassembled WGS sequence"/>
</dbReference>